<evidence type="ECO:0000256" key="3">
    <source>
        <dbReference type="ARBA" id="ARBA00022679"/>
    </source>
</evidence>
<keyword evidence="7" id="KW-0833">Ubl conjugation pathway</keyword>
<evidence type="ECO:0000256" key="6">
    <source>
        <dbReference type="ARBA" id="ARBA00022771"/>
    </source>
</evidence>
<evidence type="ECO:0000256" key="8">
    <source>
        <dbReference type="ARBA" id="ARBA00022833"/>
    </source>
</evidence>
<evidence type="ECO:0000256" key="7">
    <source>
        <dbReference type="ARBA" id="ARBA00022786"/>
    </source>
</evidence>
<feature type="domain" description="RING-type" evidence="9">
    <location>
        <begin position="5"/>
        <end position="261"/>
    </location>
</feature>
<evidence type="ECO:0000256" key="4">
    <source>
        <dbReference type="ARBA" id="ARBA00022723"/>
    </source>
</evidence>
<protein>
    <recommendedName>
        <fullName evidence="2">RBR-type E3 ubiquitin transferase</fullName>
        <ecNumber evidence="2">2.3.2.31</ecNumber>
    </recommendedName>
</protein>
<dbReference type="GO" id="GO:0008270">
    <property type="term" value="F:zinc ion binding"/>
    <property type="evidence" value="ECO:0007669"/>
    <property type="project" value="UniProtKB-KW"/>
</dbReference>
<dbReference type="GO" id="GO:0016567">
    <property type="term" value="P:protein ubiquitination"/>
    <property type="evidence" value="ECO:0007669"/>
    <property type="project" value="InterPro"/>
</dbReference>
<dbReference type="PANTHER" id="PTHR11685">
    <property type="entry name" value="RBR FAMILY RING FINGER AND IBR DOMAIN-CONTAINING"/>
    <property type="match status" value="1"/>
</dbReference>
<evidence type="ECO:0000313" key="11">
    <source>
        <dbReference type="Proteomes" id="UP001274830"/>
    </source>
</evidence>
<keyword evidence="4" id="KW-0479">Metal-binding</keyword>
<comment type="caution">
    <text evidence="10">The sequence shown here is derived from an EMBL/GenBank/DDBJ whole genome shotgun (WGS) entry which is preliminary data.</text>
</comment>
<keyword evidence="6" id="KW-0863">Zinc-finger</keyword>
<name>A0AAE0TPU1_9PEZI</name>
<dbReference type="GO" id="GO:0061630">
    <property type="term" value="F:ubiquitin protein ligase activity"/>
    <property type="evidence" value="ECO:0007669"/>
    <property type="project" value="UniProtKB-EC"/>
</dbReference>
<proteinExistence type="predicted"/>
<evidence type="ECO:0000256" key="5">
    <source>
        <dbReference type="ARBA" id="ARBA00022737"/>
    </source>
</evidence>
<dbReference type="EC" id="2.3.2.31" evidence="2"/>
<dbReference type="AlphaFoldDB" id="A0AAE0TPU1"/>
<dbReference type="PROSITE" id="PS51873">
    <property type="entry name" value="TRIAD"/>
    <property type="match status" value="1"/>
</dbReference>
<evidence type="ECO:0000256" key="1">
    <source>
        <dbReference type="ARBA" id="ARBA00001798"/>
    </source>
</evidence>
<evidence type="ECO:0000256" key="2">
    <source>
        <dbReference type="ARBA" id="ARBA00012251"/>
    </source>
</evidence>
<dbReference type="Proteomes" id="UP001274830">
    <property type="component" value="Unassembled WGS sequence"/>
</dbReference>
<reference evidence="10" key="1">
    <citation type="submission" date="2023-07" db="EMBL/GenBank/DDBJ databases">
        <title>Black Yeasts Isolated from many extreme environments.</title>
        <authorList>
            <person name="Coleine C."/>
            <person name="Stajich J.E."/>
            <person name="Selbmann L."/>
        </authorList>
    </citation>
    <scope>NUCLEOTIDE SEQUENCE</scope>
    <source>
        <strain evidence="10">CCFEE 5485</strain>
    </source>
</reference>
<comment type="catalytic activity">
    <reaction evidence="1">
        <text>[E2 ubiquitin-conjugating enzyme]-S-ubiquitinyl-L-cysteine + [acceptor protein]-L-lysine = [E2 ubiquitin-conjugating enzyme]-L-cysteine + [acceptor protein]-N(6)-ubiquitinyl-L-lysine.</text>
        <dbReference type="EC" id="2.3.2.31"/>
    </reaction>
</comment>
<accession>A0AAE0TPU1</accession>
<dbReference type="CDD" id="cd20336">
    <property type="entry name" value="Rcat_RBR"/>
    <property type="match status" value="1"/>
</dbReference>
<gene>
    <name evidence="10" type="ORF">LTR78_010552</name>
</gene>
<keyword evidence="5" id="KW-0677">Repeat</keyword>
<dbReference type="InterPro" id="IPR002867">
    <property type="entry name" value="IBR_dom"/>
</dbReference>
<sequence>MTTNTYATCAVCLDDIPITISFPAGPDAVCSDCAKEEIVPLFLNALKYEIHYPPTWAGDQHLHWEHYQELLPNDYGMLLEKKQFEYYTPLNERLYCQNVLYADEPLPQDHNPQDEQSQTLALTKKQIADANDNGIETRTCGAFRKKTNSTAAKCGHCAGYACRQCGAPREDAKVETPCPKCNTGSEKTDGADHFEGLKRGRDYQLCPNASCEMPVFLGDGCNHMTCPATFCKTQFCYICGERTTADGGHWNAETSRCPRFNQPDAANATYDHPGPTAEEVDRAVAAHRSIFAPFDLHDLRDFEASQPTGLARFRQWDLNDEEFDARPRFLQDVLGLLRQEHQTPYAHSENGIDRLHANVHQLAMAVFTYLFRMSSPQPSDFDLAIDAVSFARLDNIRLDDLDILASRWGFLQLFDNGLSVQHPALSNAIRIAGRVWAGWGELVRAHVEQVTAARIQDRRRQWEFTPAEIAVVPTEARELMGTLRAEHQEAYAFSSVTSLDDALQYVSHRIAFEIHEVVRLLHTQPALDAARNQTLLKGSELLDQTEREQQLQNLIHSAEMWEADWEAAVARDPGLQTTYPMLNLAVPIFSSAMRDLAESVGDWALIPSVFNQ</sequence>
<keyword evidence="3" id="KW-0808">Transferase</keyword>
<keyword evidence="11" id="KW-1185">Reference proteome</keyword>
<evidence type="ECO:0000313" key="10">
    <source>
        <dbReference type="EMBL" id="KAK3669552.1"/>
    </source>
</evidence>
<keyword evidence="8" id="KW-0862">Zinc</keyword>
<dbReference type="Gene3D" id="1.20.120.1750">
    <property type="match status" value="1"/>
</dbReference>
<evidence type="ECO:0000259" key="9">
    <source>
        <dbReference type="PROSITE" id="PS51873"/>
    </source>
</evidence>
<dbReference type="InterPro" id="IPR044066">
    <property type="entry name" value="TRIAD_supradom"/>
</dbReference>
<dbReference type="InterPro" id="IPR031127">
    <property type="entry name" value="E3_UB_ligase_RBR"/>
</dbReference>
<dbReference type="EMBL" id="JAUTXT010000079">
    <property type="protein sequence ID" value="KAK3669552.1"/>
    <property type="molecule type" value="Genomic_DNA"/>
</dbReference>
<organism evidence="10 11">
    <name type="scientific">Recurvomyces mirabilis</name>
    <dbReference type="NCBI Taxonomy" id="574656"/>
    <lineage>
        <taxon>Eukaryota</taxon>
        <taxon>Fungi</taxon>
        <taxon>Dikarya</taxon>
        <taxon>Ascomycota</taxon>
        <taxon>Pezizomycotina</taxon>
        <taxon>Dothideomycetes</taxon>
        <taxon>Dothideomycetidae</taxon>
        <taxon>Mycosphaerellales</taxon>
        <taxon>Teratosphaeriaceae</taxon>
        <taxon>Recurvomyces</taxon>
    </lineage>
</organism>
<dbReference type="Pfam" id="PF01485">
    <property type="entry name" value="IBR"/>
    <property type="match status" value="1"/>
</dbReference>
<dbReference type="SUPFAM" id="SSF57850">
    <property type="entry name" value="RING/U-box"/>
    <property type="match status" value="1"/>
</dbReference>